<feature type="domain" description="HTH tetR-type" evidence="4">
    <location>
        <begin position="74"/>
        <end position="134"/>
    </location>
</feature>
<protein>
    <submittedName>
        <fullName evidence="5">Helix-turn-helix domain containing protein</fullName>
    </submittedName>
</protein>
<proteinExistence type="predicted"/>
<evidence type="ECO:0000313" key="5">
    <source>
        <dbReference type="EMBL" id="MDC0719588.1"/>
    </source>
</evidence>
<feature type="compositionally biased region" description="Low complexity" evidence="3">
    <location>
        <begin position="246"/>
        <end position="260"/>
    </location>
</feature>
<organism evidence="5 6">
    <name type="scientific">Nannocystis bainbridge</name>
    <dbReference type="NCBI Taxonomy" id="2995303"/>
    <lineage>
        <taxon>Bacteria</taxon>
        <taxon>Pseudomonadati</taxon>
        <taxon>Myxococcota</taxon>
        <taxon>Polyangia</taxon>
        <taxon>Nannocystales</taxon>
        <taxon>Nannocystaceae</taxon>
        <taxon>Nannocystis</taxon>
    </lineage>
</organism>
<sequence length="302" mass="32113">MAVNREHDADHGAPGLEEGTNPGAEGALAAGDPRVFGRLRPVAGRPDSSVEEASGGEAESGTDGRSARAQARREQRRGLILAAATQVFKEKGYHATSVGDIIDGARIARGTFYLYFTSKREIFAALSAGFLAVIRGSVRKISLDPNEGEPLAQMRANFRRVIHTVLQHEDLATIVLRDDALDAEARAQLDLFYEQVIGLIGQAVRVGSRLGIARECDETIIAVSALGALKEILTRMLAGRRATSTAVPAPGAEASEPAAVTGGPDETAVASEVTPAPFADPDRLADELLRFFVRGVFTQDTR</sequence>
<keyword evidence="1 2" id="KW-0238">DNA-binding</keyword>
<dbReference type="PANTHER" id="PTHR30055">
    <property type="entry name" value="HTH-TYPE TRANSCRIPTIONAL REGULATOR RUTR"/>
    <property type="match status" value="1"/>
</dbReference>
<evidence type="ECO:0000256" key="1">
    <source>
        <dbReference type="ARBA" id="ARBA00023125"/>
    </source>
</evidence>
<dbReference type="RefSeq" id="WP_272088093.1">
    <property type="nucleotide sequence ID" value="NZ_JAQNDL010000002.1"/>
</dbReference>
<gene>
    <name evidence="5" type="ORF">POL25_21965</name>
</gene>
<keyword evidence="6" id="KW-1185">Reference proteome</keyword>
<feature type="compositionally biased region" description="Low complexity" evidence="3">
    <location>
        <begin position="51"/>
        <end position="61"/>
    </location>
</feature>
<feature type="DNA-binding region" description="H-T-H motif" evidence="2">
    <location>
        <begin position="97"/>
        <end position="116"/>
    </location>
</feature>
<dbReference type="PRINTS" id="PR00455">
    <property type="entry name" value="HTHTETR"/>
</dbReference>
<dbReference type="SUPFAM" id="SSF46689">
    <property type="entry name" value="Homeodomain-like"/>
    <property type="match status" value="1"/>
</dbReference>
<dbReference type="InterPro" id="IPR023772">
    <property type="entry name" value="DNA-bd_HTH_TetR-type_CS"/>
</dbReference>
<dbReference type="Gene3D" id="1.10.357.10">
    <property type="entry name" value="Tetracycline Repressor, domain 2"/>
    <property type="match status" value="1"/>
</dbReference>
<feature type="region of interest" description="Disordered" evidence="3">
    <location>
        <begin position="244"/>
        <end position="266"/>
    </location>
</feature>
<reference evidence="5 6" key="1">
    <citation type="submission" date="2022-11" db="EMBL/GenBank/DDBJ databases">
        <title>Minimal conservation of predation-associated metabolite biosynthetic gene clusters underscores biosynthetic potential of Myxococcota including descriptions for ten novel species: Archangium lansinium sp. nov., Myxococcus landrumus sp. nov., Nannocystis bai.</title>
        <authorList>
            <person name="Ahearne A."/>
            <person name="Stevens C."/>
            <person name="Dowd S."/>
        </authorList>
    </citation>
    <scope>NUCLEOTIDE SEQUENCE [LARGE SCALE GENOMIC DNA]</scope>
    <source>
        <strain evidence="5 6">BB15-2</strain>
    </source>
</reference>
<evidence type="ECO:0000259" key="4">
    <source>
        <dbReference type="PROSITE" id="PS50977"/>
    </source>
</evidence>
<dbReference type="InterPro" id="IPR009057">
    <property type="entry name" value="Homeodomain-like_sf"/>
</dbReference>
<evidence type="ECO:0000256" key="2">
    <source>
        <dbReference type="PROSITE-ProRule" id="PRU00335"/>
    </source>
</evidence>
<dbReference type="EMBL" id="JAQNDL010000002">
    <property type="protein sequence ID" value="MDC0719588.1"/>
    <property type="molecule type" value="Genomic_DNA"/>
</dbReference>
<name>A0ABT5E146_9BACT</name>
<dbReference type="PROSITE" id="PS01081">
    <property type="entry name" value="HTH_TETR_1"/>
    <property type="match status" value="1"/>
</dbReference>
<evidence type="ECO:0000256" key="3">
    <source>
        <dbReference type="SAM" id="MobiDB-lite"/>
    </source>
</evidence>
<dbReference type="Pfam" id="PF00440">
    <property type="entry name" value="TetR_N"/>
    <property type="match status" value="1"/>
</dbReference>
<evidence type="ECO:0000313" key="6">
    <source>
        <dbReference type="Proteomes" id="UP001221686"/>
    </source>
</evidence>
<dbReference type="PANTHER" id="PTHR30055:SF211">
    <property type="entry name" value="TRANSCRIPTIONAL REGULATOR, TETR FAMILY"/>
    <property type="match status" value="1"/>
</dbReference>
<feature type="compositionally biased region" description="Basic and acidic residues" evidence="3">
    <location>
        <begin position="1"/>
        <end position="11"/>
    </location>
</feature>
<accession>A0ABT5E146</accession>
<dbReference type="Proteomes" id="UP001221686">
    <property type="component" value="Unassembled WGS sequence"/>
</dbReference>
<dbReference type="PROSITE" id="PS50977">
    <property type="entry name" value="HTH_TETR_2"/>
    <property type="match status" value="1"/>
</dbReference>
<feature type="region of interest" description="Disordered" evidence="3">
    <location>
        <begin position="1"/>
        <end position="72"/>
    </location>
</feature>
<dbReference type="InterPro" id="IPR050109">
    <property type="entry name" value="HTH-type_TetR-like_transc_reg"/>
</dbReference>
<comment type="caution">
    <text evidence="5">The sequence shown here is derived from an EMBL/GenBank/DDBJ whole genome shotgun (WGS) entry which is preliminary data.</text>
</comment>
<dbReference type="InterPro" id="IPR001647">
    <property type="entry name" value="HTH_TetR"/>
</dbReference>